<feature type="transmembrane region" description="Helical" evidence="6">
    <location>
        <begin position="173"/>
        <end position="192"/>
    </location>
</feature>
<dbReference type="PANTHER" id="PTHR30213:SF0">
    <property type="entry name" value="UPF0761 MEMBRANE PROTEIN YIHY"/>
    <property type="match status" value="1"/>
</dbReference>
<organism evidence="7 8">
    <name type="scientific">Oceanobacillus halophilus</name>
    <dbReference type="NCBI Taxonomy" id="930130"/>
    <lineage>
        <taxon>Bacteria</taxon>
        <taxon>Bacillati</taxon>
        <taxon>Bacillota</taxon>
        <taxon>Bacilli</taxon>
        <taxon>Bacillales</taxon>
        <taxon>Bacillaceae</taxon>
        <taxon>Oceanobacillus</taxon>
    </lineage>
</organism>
<dbReference type="AlphaFoldDB" id="A0A494ZZ61"/>
<feature type="transmembrane region" description="Helical" evidence="6">
    <location>
        <begin position="87"/>
        <end position="107"/>
    </location>
</feature>
<dbReference type="InterPro" id="IPR017039">
    <property type="entry name" value="Virul_fac_BrkB"/>
</dbReference>
<evidence type="ECO:0000313" key="7">
    <source>
        <dbReference type="EMBL" id="RKQ31376.1"/>
    </source>
</evidence>
<keyword evidence="2" id="KW-1003">Cell membrane</keyword>
<keyword evidence="5 6" id="KW-0472">Membrane</keyword>
<dbReference type="Proteomes" id="UP000269301">
    <property type="component" value="Unassembled WGS sequence"/>
</dbReference>
<name>A0A494ZZ61_9BACI</name>
<dbReference type="PANTHER" id="PTHR30213">
    <property type="entry name" value="INNER MEMBRANE PROTEIN YHJD"/>
    <property type="match status" value="1"/>
</dbReference>
<evidence type="ECO:0000256" key="2">
    <source>
        <dbReference type="ARBA" id="ARBA00022475"/>
    </source>
</evidence>
<gene>
    <name evidence="7" type="ORF">D8M06_14040</name>
</gene>
<dbReference type="OrthoDB" id="9775903at2"/>
<feature type="transmembrane region" description="Helical" evidence="6">
    <location>
        <begin position="127"/>
        <end position="153"/>
    </location>
</feature>
<keyword evidence="8" id="KW-1185">Reference proteome</keyword>
<keyword evidence="3 6" id="KW-0812">Transmembrane</keyword>
<feature type="transmembrane region" description="Helical" evidence="6">
    <location>
        <begin position="204"/>
        <end position="225"/>
    </location>
</feature>
<keyword evidence="4 6" id="KW-1133">Transmembrane helix</keyword>
<evidence type="ECO:0000313" key="8">
    <source>
        <dbReference type="Proteomes" id="UP000269301"/>
    </source>
</evidence>
<evidence type="ECO:0000256" key="1">
    <source>
        <dbReference type="ARBA" id="ARBA00004651"/>
    </source>
</evidence>
<evidence type="ECO:0000256" key="4">
    <source>
        <dbReference type="ARBA" id="ARBA00022989"/>
    </source>
</evidence>
<feature type="transmembrane region" description="Helical" evidence="6">
    <location>
        <begin position="20"/>
        <end position="49"/>
    </location>
</feature>
<evidence type="ECO:0000256" key="6">
    <source>
        <dbReference type="SAM" id="Phobius"/>
    </source>
</evidence>
<dbReference type="GO" id="GO:0005886">
    <property type="term" value="C:plasma membrane"/>
    <property type="evidence" value="ECO:0007669"/>
    <property type="project" value="UniProtKB-SubCell"/>
</dbReference>
<accession>A0A494ZZ61</accession>
<feature type="transmembrane region" description="Helical" evidence="6">
    <location>
        <begin position="237"/>
        <end position="261"/>
    </location>
</feature>
<comment type="caution">
    <text evidence="7">The sequence shown here is derived from an EMBL/GenBank/DDBJ whole genome shotgun (WGS) entry which is preliminary data.</text>
</comment>
<dbReference type="NCBIfam" id="TIGR00765">
    <property type="entry name" value="yihY_not_rbn"/>
    <property type="match status" value="1"/>
</dbReference>
<sequence length="279" mass="31590">MKKLSLIGKQLFKRIDDVDVFGLAAQLAYFFLLSLFPLLLFLLNLIGYLPIDEKMIFEMIGYYAPQEVVTLINSNIDQLLHQNNGGLLSIGIIGTLWAASNAINAIIKAFNRAYNIGENRSFIVTRLIAIVLTIAMVLVIVVSLLLPVFGRVIGEYIFSFFGLDGFLNIWETIRWVLSSVIFFIVLLFLYKLAPNKHIYFRDAIWGTVISTVSWQVVSFGFSFYVNTFANYSVNYGSLGTIIILMIWFYLLGIIIILGGVINSVITKYKKETGTYKLKK</sequence>
<reference evidence="7 8" key="1">
    <citation type="journal article" date="2016" name="Int. J. Syst. Evol. Microbiol.">
        <title>Oceanobacillus halophilus sp. nov., a novel moderately halophilic bacterium from a hypersaline lake.</title>
        <authorList>
            <person name="Amoozegar M.A."/>
            <person name="Bagheri M."/>
            <person name="Makhdoumi A."/>
            <person name="Nikou M.M."/>
            <person name="Fazeli S.A.S."/>
            <person name="Schumann P."/>
            <person name="Sproer C."/>
            <person name="Sanchez-Porro C."/>
            <person name="Ventosa A."/>
        </authorList>
    </citation>
    <scope>NUCLEOTIDE SEQUENCE [LARGE SCALE GENOMIC DNA]</scope>
    <source>
        <strain evidence="7 8">DSM 23996</strain>
    </source>
</reference>
<dbReference type="EMBL" id="RBZP01000013">
    <property type="protein sequence ID" value="RKQ31376.1"/>
    <property type="molecule type" value="Genomic_DNA"/>
</dbReference>
<comment type="subcellular location">
    <subcellularLocation>
        <location evidence="1">Cell membrane</location>
        <topology evidence="1">Multi-pass membrane protein</topology>
    </subcellularLocation>
</comment>
<dbReference type="RefSeq" id="WP_121205037.1">
    <property type="nucleotide sequence ID" value="NZ_RBZP01000013.1"/>
</dbReference>
<dbReference type="PIRSF" id="PIRSF035875">
    <property type="entry name" value="RNase_BN"/>
    <property type="match status" value="1"/>
</dbReference>
<evidence type="ECO:0000256" key="3">
    <source>
        <dbReference type="ARBA" id="ARBA00022692"/>
    </source>
</evidence>
<dbReference type="Pfam" id="PF03631">
    <property type="entry name" value="Virul_fac_BrkB"/>
    <property type="match status" value="1"/>
</dbReference>
<protein>
    <submittedName>
        <fullName evidence="7">YihY/virulence factor BrkB family protein</fullName>
    </submittedName>
</protein>
<proteinExistence type="predicted"/>
<evidence type="ECO:0000256" key="5">
    <source>
        <dbReference type="ARBA" id="ARBA00023136"/>
    </source>
</evidence>